<feature type="domain" description="GHMP kinase C-terminal" evidence="15">
    <location>
        <begin position="204"/>
        <end position="282"/>
    </location>
</feature>
<evidence type="ECO:0000256" key="13">
    <source>
        <dbReference type="HAMAP-Rule" id="MF_00384"/>
    </source>
</evidence>
<dbReference type="GO" id="GO:0005737">
    <property type="term" value="C:cytoplasm"/>
    <property type="evidence" value="ECO:0007669"/>
    <property type="project" value="UniProtKB-SubCell"/>
</dbReference>
<dbReference type="NCBIfam" id="TIGR00191">
    <property type="entry name" value="thrB"/>
    <property type="match status" value="1"/>
</dbReference>
<proteinExistence type="inferred from homology"/>
<evidence type="ECO:0000256" key="11">
    <source>
        <dbReference type="ARBA" id="ARBA00049375"/>
    </source>
</evidence>
<evidence type="ECO:0000256" key="12">
    <source>
        <dbReference type="ARBA" id="ARBA00049954"/>
    </source>
</evidence>
<accession>A0A8J2ZV16</accession>
<organism evidence="16 17">
    <name type="scientific">Pullulanibacillus pueri</name>
    <dbReference type="NCBI Taxonomy" id="1437324"/>
    <lineage>
        <taxon>Bacteria</taxon>
        <taxon>Bacillati</taxon>
        <taxon>Bacillota</taxon>
        <taxon>Bacilli</taxon>
        <taxon>Bacillales</taxon>
        <taxon>Sporolactobacillaceae</taxon>
        <taxon>Pullulanibacillus</taxon>
    </lineage>
</organism>
<keyword evidence="10 13" id="KW-0067">ATP-binding</keyword>
<keyword evidence="8 13" id="KW-0547">Nucleotide-binding</keyword>
<evidence type="ECO:0000256" key="6">
    <source>
        <dbReference type="ARBA" id="ARBA00022679"/>
    </source>
</evidence>
<dbReference type="InterPro" id="IPR014721">
    <property type="entry name" value="Ribsml_uS5_D2-typ_fold_subgr"/>
</dbReference>
<dbReference type="PRINTS" id="PR00958">
    <property type="entry name" value="HOMSERKINASE"/>
</dbReference>
<dbReference type="PANTHER" id="PTHR20861">
    <property type="entry name" value="HOMOSERINE/4-DIPHOSPHOCYTIDYL-2-C-METHYL-D-ERYTHRITOL KINASE"/>
    <property type="match status" value="1"/>
</dbReference>
<gene>
    <name evidence="13 16" type="primary">thrB</name>
    <name evidence="16" type="ORF">GCM10007096_17520</name>
</gene>
<evidence type="ECO:0000256" key="8">
    <source>
        <dbReference type="ARBA" id="ARBA00022741"/>
    </source>
</evidence>
<dbReference type="AlphaFoldDB" id="A0A8J2ZV16"/>
<dbReference type="UniPathway" id="UPA00050">
    <property type="reaction ID" value="UER00064"/>
</dbReference>
<dbReference type="InterPro" id="IPR006204">
    <property type="entry name" value="GHMP_kinase_N_dom"/>
</dbReference>
<evidence type="ECO:0000259" key="14">
    <source>
        <dbReference type="Pfam" id="PF00288"/>
    </source>
</evidence>
<dbReference type="InterPro" id="IPR013750">
    <property type="entry name" value="GHMP_kinase_C_dom"/>
</dbReference>
<feature type="binding site" evidence="13">
    <location>
        <begin position="90"/>
        <end position="100"/>
    </location>
    <ligand>
        <name>ATP</name>
        <dbReference type="ChEBI" id="CHEBI:30616"/>
    </ligand>
</feature>
<keyword evidence="6 13" id="KW-0808">Transferase</keyword>
<keyword evidence="9 13" id="KW-0418">Kinase</keyword>
<comment type="subcellular location">
    <subcellularLocation>
        <location evidence="13">Cytoplasm</location>
    </subcellularLocation>
</comment>
<evidence type="ECO:0000313" key="17">
    <source>
        <dbReference type="Proteomes" id="UP000656813"/>
    </source>
</evidence>
<dbReference type="PROSITE" id="PS00627">
    <property type="entry name" value="GHMP_KINASES_ATP"/>
    <property type="match status" value="1"/>
</dbReference>
<evidence type="ECO:0000256" key="1">
    <source>
        <dbReference type="ARBA" id="ARBA00005015"/>
    </source>
</evidence>
<evidence type="ECO:0000256" key="2">
    <source>
        <dbReference type="ARBA" id="ARBA00007370"/>
    </source>
</evidence>
<dbReference type="InterPro" id="IPR036554">
    <property type="entry name" value="GHMP_kinase_C_sf"/>
</dbReference>
<dbReference type="Proteomes" id="UP000656813">
    <property type="component" value="Unassembled WGS sequence"/>
</dbReference>
<evidence type="ECO:0000256" key="7">
    <source>
        <dbReference type="ARBA" id="ARBA00022697"/>
    </source>
</evidence>
<dbReference type="HAMAP" id="MF_00384">
    <property type="entry name" value="Homoser_kinase"/>
    <property type="match status" value="1"/>
</dbReference>
<evidence type="ECO:0000256" key="3">
    <source>
        <dbReference type="ARBA" id="ARBA00012078"/>
    </source>
</evidence>
<comment type="function">
    <text evidence="12 13">Catalyzes the ATP-dependent phosphorylation of L-homoserine to L-homoserine phosphate.</text>
</comment>
<dbReference type="InterPro" id="IPR020568">
    <property type="entry name" value="Ribosomal_Su5_D2-typ_SF"/>
</dbReference>
<evidence type="ECO:0000256" key="10">
    <source>
        <dbReference type="ARBA" id="ARBA00022840"/>
    </source>
</evidence>
<dbReference type="RefSeq" id="WP_188497027.1">
    <property type="nucleotide sequence ID" value="NZ_BMFV01000011.1"/>
</dbReference>
<comment type="caution">
    <text evidence="16">The sequence shown here is derived from an EMBL/GenBank/DDBJ whole genome shotgun (WGS) entry which is preliminary data.</text>
</comment>
<reference evidence="16" key="2">
    <citation type="submission" date="2020-09" db="EMBL/GenBank/DDBJ databases">
        <authorList>
            <person name="Sun Q."/>
            <person name="Zhou Y."/>
        </authorList>
    </citation>
    <scope>NUCLEOTIDE SEQUENCE</scope>
    <source>
        <strain evidence="16">CGMCC 1.12777</strain>
    </source>
</reference>
<dbReference type="Gene3D" id="3.30.70.890">
    <property type="entry name" value="GHMP kinase, C-terminal domain"/>
    <property type="match status" value="1"/>
</dbReference>
<dbReference type="EC" id="2.7.1.39" evidence="3 13"/>
<dbReference type="Pfam" id="PF00288">
    <property type="entry name" value="GHMP_kinases_N"/>
    <property type="match status" value="1"/>
</dbReference>
<evidence type="ECO:0000259" key="15">
    <source>
        <dbReference type="Pfam" id="PF08544"/>
    </source>
</evidence>
<evidence type="ECO:0000256" key="5">
    <source>
        <dbReference type="ARBA" id="ARBA00022605"/>
    </source>
</evidence>
<dbReference type="Pfam" id="PF08544">
    <property type="entry name" value="GHMP_kinases_C"/>
    <property type="match status" value="1"/>
</dbReference>
<evidence type="ECO:0000256" key="4">
    <source>
        <dbReference type="ARBA" id="ARBA00017858"/>
    </source>
</evidence>
<reference evidence="16" key="1">
    <citation type="journal article" date="2014" name="Int. J. Syst. Evol. Microbiol.">
        <title>Complete genome sequence of Corynebacterium casei LMG S-19264T (=DSM 44701T), isolated from a smear-ripened cheese.</title>
        <authorList>
            <consortium name="US DOE Joint Genome Institute (JGI-PGF)"/>
            <person name="Walter F."/>
            <person name="Albersmeier A."/>
            <person name="Kalinowski J."/>
            <person name="Ruckert C."/>
        </authorList>
    </citation>
    <scope>NUCLEOTIDE SEQUENCE</scope>
    <source>
        <strain evidence="16">CGMCC 1.12777</strain>
    </source>
</reference>
<dbReference type="EMBL" id="BMFV01000011">
    <property type="protein sequence ID" value="GGH80710.1"/>
    <property type="molecule type" value="Genomic_DNA"/>
</dbReference>
<dbReference type="PANTHER" id="PTHR20861:SF1">
    <property type="entry name" value="HOMOSERINE KINASE"/>
    <property type="match status" value="1"/>
</dbReference>
<keyword evidence="5 13" id="KW-0028">Amino-acid biosynthesis</keyword>
<dbReference type="SUPFAM" id="SSF55060">
    <property type="entry name" value="GHMP Kinase, C-terminal domain"/>
    <property type="match status" value="1"/>
</dbReference>
<evidence type="ECO:0000256" key="9">
    <source>
        <dbReference type="ARBA" id="ARBA00022777"/>
    </source>
</evidence>
<name>A0A8J2ZV16_9BACL</name>
<dbReference type="InterPro" id="IPR000870">
    <property type="entry name" value="Homoserine_kinase"/>
</dbReference>
<dbReference type="PIRSF" id="PIRSF000676">
    <property type="entry name" value="Homoser_kin"/>
    <property type="match status" value="1"/>
</dbReference>
<comment type="similarity">
    <text evidence="2 13">Belongs to the GHMP kinase family. Homoserine kinase subfamily.</text>
</comment>
<keyword evidence="17" id="KW-1185">Reference proteome</keyword>
<dbReference type="InterPro" id="IPR006203">
    <property type="entry name" value="GHMP_knse_ATP-bd_CS"/>
</dbReference>
<comment type="catalytic activity">
    <reaction evidence="11 13">
        <text>L-homoserine + ATP = O-phospho-L-homoserine + ADP + H(+)</text>
        <dbReference type="Rhea" id="RHEA:13985"/>
        <dbReference type="ChEBI" id="CHEBI:15378"/>
        <dbReference type="ChEBI" id="CHEBI:30616"/>
        <dbReference type="ChEBI" id="CHEBI:57476"/>
        <dbReference type="ChEBI" id="CHEBI:57590"/>
        <dbReference type="ChEBI" id="CHEBI:456216"/>
        <dbReference type="EC" id="2.7.1.39"/>
    </reaction>
</comment>
<feature type="domain" description="GHMP kinase N-terminal" evidence="14">
    <location>
        <begin position="59"/>
        <end position="143"/>
    </location>
</feature>
<dbReference type="Gene3D" id="3.30.230.10">
    <property type="match status" value="1"/>
</dbReference>
<dbReference type="GO" id="GO:0009088">
    <property type="term" value="P:threonine biosynthetic process"/>
    <property type="evidence" value="ECO:0007669"/>
    <property type="project" value="UniProtKB-UniRule"/>
</dbReference>
<dbReference type="SUPFAM" id="SSF54211">
    <property type="entry name" value="Ribosomal protein S5 domain 2-like"/>
    <property type="match status" value="1"/>
</dbReference>
<keyword evidence="7 13" id="KW-0791">Threonine biosynthesis</keyword>
<dbReference type="GO" id="GO:0005524">
    <property type="term" value="F:ATP binding"/>
    <property type="evidence" value="ECO:0007669"/>
    <property type="project" value="UniProtKB-UniRule"/>
</dbReference>
<protein>
    <recommendedName>
        <fullName evidence="4 13">Homoserine kinase</fullName>
        <shortName evidence="13">HK</shortName>
        <shortName evidence="13">HSK</shortName>
        <ecNumber evidence="3 13">2.7.1.39</ecNumber>
    </recommendedName>
</protein>
<evidence type="ECO:0000313" key="16">
    <source>
        <dbReference type="EMBL" id="GGH80710.1"/>
    </source>
</evidence>
<comment type="pathway">
    <text evidence="1 13">Amino-acid biosynthesis; L-threonine biosynthesis; L-threonine from L-aspartate: step 4/5.</text>
</comment>
<dbReference type="GO" id="GO:0004413">
    <property type="term" value="F:homoserine kinase activity"/>
    <property type="evidence" value="ECO:0007669"/>
    <property type="project" value="UniProtKB-UniRule"/>
</dbReference>
<keyword evidence="13" id="KW-0963">Cytoplasm</keyword>
<sequence>MEKWRIKVPGSTANLGSGFDSIGLAVNRYMTLEATPSSGDWSFTYKTPGYEELPNGKENLIYKAFAYTLKTLGLHEGKKACHVEVETELPLARGLGSSATAIVAGIELANLLYSLSLASSQKVRIASMYEGHPDNAAASVYGGVTIGTHHDDETFVIPCGAVDFNILLLIPDHQLLTQTSRSVLPEVLSFRQAVQGSSVANVLVAALLTGDLELAGKMMTKDVFHQPYRAKIVPYLKEIMDYAMHHDQDIYGVALSGAGPALMCFIKPGTETFVIPQLNEAFPYFQIEQLKIDSFGVTVEGL</sequence>